<proteinExistence type="inferred from homology"/>
<evidence type="ECO:0000256" key="3">
    <source>
        <dbReference type="ARBA" id="ARBA00022483"/>
    </source>
</evidence>
<dbReference type="PANTHER" id="PTHR13043">
    <property type="entry name" value="EXOCYST COMPLEX COMPONENT SEC5"/>
    <property type="match status" value="1"/>
</dbReference>
<evidence type="ECO:0000259" key="5">
    <source>
        <dbReference type="Pfam" id="PF15469"/>
    </source>
</evidence>
<keyword evidence="7" id="KW-1185">Reference proteome</keyword>
<dbReference type="AlphaFoldDB" id="A0A8K0K5W8"/>
<evidence type="ECO:0000313" key="6">
    <source>
        <dbReference type="EMBL" id="KAG8228947.1"/>
    </source>
</evidence>
<keyword evidence="4" id="KW-0653">Protein transport</keyword>
<keyword evidence="2 4" id="KW-0813">Transport</keyword>
<evidence type="ECO:0000256" key="4">
    <source>
        <dbReference type="RuleBase" id="RU365069"/>
    </source>
</evidence>
<dbReference type="GO" id="GO:0006887">
    <property type="term" value="P:exocytosis"/>
    <property type="evidence" value="ECO:0007669"/>
    <property type="project" value="UniProtKB-KW"/>
</dbReference>
<dbReference type="GO" id="GO:0015031">
    <property type="term" value="P:protein transport"/>
    <property type="evidence" value="ECO:0007669"/>
    <property type="project" value="UniProtKB-KW"/>
</dbReference>
<dbReference type="PANTHER" id="PTHR13043:SF1">
    <property type="entry name" value="EXOCYST COMPLEX COMPONENT 2"/>
    <property type="match status" value="1"/>
</dbReference>
<feature type="domain" description="Exocyst complex component EXOC2/Sec5 N-terminal" evidence="5">
    <location>
        <begin position="2"/>
        <end position="170"/>
    </location>
</feature>
<dbReference type="Proteomes" id="UP000792457">
    <property type="component" value="Unassembled WGS sequence"/>
</dbReference>
<evidence type="ECO:0000313" key="7">
    <source>
        <dbReference type="Proteomes" id="UP000792457"/>
    </source>
</evidence>
<dbReference type="Pfam" id="PF15469">
    <property type="entry name" value="Sec5"/>
    <property type="match status" value="1"/>
</dbReference>
<protein>
    <recommendedName>
        <fullName evidence="4">Exocyst complex component 2</fullName>
    </recommendedName>
</protein>
<sequence>MVTLGNCVHTRTLVLPRLADLFKKQSYPGAANTVPGQQWGPLTVSAGAFESLEKRIFEAYLEAKSDPLVGTIEPSMYLGHFDWGEPFPMPTDVRPYAKEAIGNMIGVHAEVHRVSPSLVQRVLSQITETVAEELARLLLCVSHFSKEGGLQARADVRAVQEALGPYVSLTA</sequence>
<reference evidence="6" key="1">
    <citation type="submission" date="2013-04" db="EMBL/GenBank/DDBJ databases">
        <authorList>
            <person name="Qu J."/>
            <person name="Murali S.C."/>
            <person name="Bandaranaike D."/>
            <person name="Bellair M."/>
            <person name="Blankenburg K."/>
            <person name="Chao H."/>
            <person name="Dinh H."/>
            <person name="Doddapaneni H."/>
            <person name="Downs B."/>
            <person name="Dugan-Rocha S."/>
            <person name="Elkadiri S."/>
            <person name="Gnanaolivu R.D."/>
            <person name="Hernandez B."/>
            <person name="Javaid M."/>
            <person name="Jayaseelan J.C."/>
            <person name="Lee S."/>
            <person name="Li M."/>
            <person name="Ming W."/>
            <person name="Munidasa M."/>
            <person name="Muniz J."/>
            <person name="Nguyen L."/>
            <person name="Ongeri F."/>
            <person name="Osuji N."/>
            <person name="Pu L.-L."/>
            <person name="Puazo M."/>
            <person name="Qu C."/>
            <person name="Quiroz J."/>
            <person name="Raj R."/>
            <person name="Weissenberger G."/>
            <person name="Xin Y."/>
            <person name="Zou X."/>
            <person name="Han Y."/>
            <person name="Richards S."/>
            <person name="Worley K."/>
            <person name="Muzny D."/>
            <person name="Gibbs R."/>
        </authorList>
    </citation>
    <scope>NUCLEOTIDE SEQUENCE</scope>
    <source>
        <strain evidence="6">Sampled in the wild</strain>
    </source>
</reference>
<accession>A0A8K0K5W8</accession>
<dbReference type="InterPro" id="IPR039481">
    <property type="entry name" value="EXOC2/Sec5_N_dom"/>
</dbReference>
<comment type="similarity">
    <text evidence="1 4">Belongs to the SEC5 family.</text>
</comment>
<evidence type="ECO:0000256" key="2">
    <source>
        <dbReference type="ARBA" id="ARBA00022448"/>
    </source>
</evidence>
<dbReference type="OrthoDB" id="26242at2759"/>
<dbReference type="EMBL" id="KZ308402">
    <property type="protein sequence ID" value="KAG8228947.1"/>
    <property type="molecule type" value="Genomic_DNA"/>
</dbReference>
<comment type="caution">
    <text evidence="6">The sequence shown here is derived from an EMBL/GenBank/DDBJ whole genome shotgun (WGS) entry which is preliminary data.</text>
</comment>
<feature type="non-terminal residue" evidence="6">
    <location>
        <position position="1"/>
    </location>
</feature>
<name>A0A8K0K5W8_LADFU</name>
<dbReference type="GO" id="GO:0006893">
    <property type="term" value="P:Golgi to plasma membrane transport"/>
    <property type="evidence" value="ECO:0007669"/>
    <property type="project" value="UniProtKB-UniRule"/>
</dbReference>
<organism evidence="6 7">
    <name type="scientific">Ladona fulva</name>
    <name type="common">Scarce chaser dragonfly</name>
    <name type="synonym">Libellula fulva</name>
    <dbReference type="NCBI Taxonomy" id="123851"/>
    <lineage>
        <taxon>Eukaryota</taxon>
        <taxon>Metazoa</taxon>
        <taxon>Ecdysozoa</taxon>
        <taxon>Arthropoda</taxon>
        <taxon>Hexapoda</taxon>
        <taxon>Insecta</taxon>
        <taxon>Pterygota</taxon>
        <taxon>Palaeoptera</taxon>
        <taxon>Odonata</taxon>
        <taxon>Epiprocta</taxon>
        <taxon>Anisoptera</taxon>
        <taxon>Libelluloidea</taxon>
        <taxon>Libellulidae</taxon>
        <taxon>Ladona</taxon>
    </lineage>
</organism>
<evidence type="ECO:0000256" key="1">
    <source>
        <dbReference type="ARBA" id="ARBA00010578"/>
    </source>
</evidence>
<comment type="subunit">
    <text evidence="4">Component of the exocyst complex.</text>
</comment>
<gene>
    <name evidence="6" type="ORF">J437_LFUL007698</name>
</gene>
<dbReference type="InterPro" id="IPR029175">
    <property type="entry name" value="EXOC2/Sec5"/>
</dbReference>
<reference evidence="6" key="2">
    <citation type="submission" date="2017-10" db="EMBL/GenBank/DDBJ databases">
        <title>Ladona fulva Genome sequencing and assembly.</title>
        <authorList>
            <person name="Murali S."/>
            <person name="Richards S."/>
            <person name="Bandaranaike D."/>
            <person name="Bellair M."/>
            <person name="Blankenburg K."/>
            <person name="Chao H."/>
            <person name="Dinh H."/>
            <person name="Doddapaneni H."/>
            <person name="Dugan-Rocha S."/>
            <person name="Elkadiri S."/>
            <person name="Gnanaolivu R."/>
            <person name="Hernandez B."/>
            <person name="Skinner E."/>
            <person name="Javaid M."/>
            <person name="Lee S."/>
            <person name="Li M."/>
            <person name="Ming W."/>
            <person name="Munidasa M."/>
            <person name="Muniz J."/>
            <person name="Nguyen L."/>
            <person name="Hughes D."/>
            <person name="Osuji N."/>
            <person name="Pu L.-L."/>
            <person name="Puazo M."/>
            <person name="Qu C."/>
            <person name="Quiroz J."/>
            <person name="Raj R."/>
            <person name="Weissenberger G."/>
            <person name="Xin Y."/>
            <person name="Zou X."/>
            <person name="Han Y."/>
            <person name="Worley K."/>
            <person name="Muzny D."/>
            <person name="Gibbs R."/>
        </authorList>
    </citation>
    <scope>NUCLEOTIDE SEQUENCE</scope>
    <source>
        <strain evidence="6">Sampled in the wild</strain>
    </source>
</reference>
<dbReference type="GO" id="GO:0000145">
    <property type="term" value="C:exocyst"/>
    <property type="evidence" value="ECO:0007669"/>
    <property type="project" value="UniProtKB-UniRule"/>
</dbReference>
<keyword evidence="3 4" id="KW-0268">Exocytosis</keyword>
<comment type="function">
    <text evidence="4">Component of the exocyst complex involved in the docking of exocytic vesicles with fusion sites on the plasma membrane.</text>
</comment>